<feature type="domain" description="Multi-ubiquitin" evidence="2">
    <location>
        <begin position="78"/>
        <end position="149"/>
    </location>
</feature>
<protein>
    <recommendedName>
        <fullName evidence="2">Multi-ubiquitin domain-containing protein</fullName>
    </recommendedName>
</protein>
<dbReference type="AlphaFoldDB" id="A0A0R3M1S7"/>
<sequence length="154" mass="17135">MSDDKPDVRIHIDQKPLHSPNPTTGVGLYELGQVPEGQVLHKGGEGNQEDRLVRIDSPKIDLTQDQHFHRGEAPEKHYVIIVNTDPVVVDHDVLTFDELVKIAFPVPPTGQDPEFTVSFEHAKSVPHHGDLPPNGTVTVRKHGTIFDVDHTNRS</sequence>
<comment type="caution">
    <text evidence="3">The sequence shown here is derived from an EMBL/GenBank/DDBJ whole genome shotgun (WGS) entry which is preliminary data.</text>
</comment>
<feature type="compositionally biased region" description="Basic and acidic residues" evidence="1">
    <location>
        <begin position="1"/>
        <end position="16"/>
    </location>
</feature>
<dbReference type="STRING" id="1518501.CQ10_39675"/>
<accession>A0A0R3M1S7</accession>
<evidence type="ECO:0000313" key="3">
    <source>
        <dbReference type="EMBL" id="KRR11411.1"/>
    </source>
</evidence>
<reference evidence="3 4" key="1">
    <citation type="submission" date="2014-03" db="EMBL/GenBank/DDBJ databases">
        <title>Bradyrhizobium valentinum sp. nov., isolated from effective nodules of Lupinus mariae-josephae, a lupine endemic of basic-lime soils in Eastern Spain.</title>
        <authorList>
            <person name="Duran D."/>
            <person name="Rey L."/>
            <person name="Navarro A."/>
            <person name="Busquets A."/>
            <person name="Imperial J."/>
            <person name="Ruiz-Argueso T."/>
        </authorList>
    </citation>
    <scope>NUCLEOTIDE SEQUENCE [LARGE SCALE GENOMIC DNA]</scope>
    <source>
        <strain evidence="3 4">LmjM3</strain>
    </source>
</reference>
<proteinExistence type="predicted"/>
<gene>
    <name evidence="3" type="ORF">CP49_34525</name>
</gene>
<organism evidence="3 4">
    <name type="scientific">Bradyrhizobium valentinum</name>
    <dbReference type="NCBI Taxonomy" id="1518501"/>
    <lineage>
        <taxon>Bacteria</taxon>
        <taxon>Pseudomonadati</taxon>
        <taxon>Pseudomonadota</taxon>
        <taxon>Alphaproteobacteria</taxon>
        <taxon>Hyphomicrobiales</taxon>
        <taxon>Nitrobacteraceae</taxon>
        <taxon>Bradyrhizobium</taxon>
    </lineage>
</organism>
<dbReference type="EMBL" id="LLXX01000040">
    <property type="protein sequence ID" value="KRR11411.1"/>
    <property type="molecule type" value="Genomic_DNA"/>
</dbReference>
<evidence type="ECO:0000259" key="2">
    <source>
        <dbReference type="Pfam" id="PF14452"/>
    </source>
</evidence>
<evidence type="ECO:0000313" key="4">
    <source>
        <dbReference type="Proteomes" id="UP000051913"/>
    </source>
</evidence>
<dbReference type="Proteomes" id="UP000051913">
    <property type="component" value="Unassembled WGS sequence"/>
</dbReference>
<dbReference type="Pfam" id="PF14452">
    <property type="entry name" value="Multi_ubiq"/>
    <property type="match status" value="1"/>
</dbReference>
<dbReference type="RefSeq" id="WP_057849678.1">
    <property type="nucleotide sequence ID" value="NZ_LLXX01000040.1"/>
</dbReference>
<name>A0A0R3M1S7_9BRAD</name>
<evidence type="ECO:0000256" key="1">
    <source>
        <dbReference type="SAM" id="MobiDB-lite"/>
    </source>
</evidence>
<feature type="region of interest" description="Disordered" evidence="1">
    <location>
        <begin position="1"/>
        <end position="26"/>
    </location>
</feature>
<keyword evidence="4" id="KW-1185">Reference proteome</keyword>
<dbReference type="InterPro" id="IPR027802">
    <property type="entry name" value="Multi-ubiquitin_dom"/>
</dbReference>